<protein>
    <submittedName>
        <fullName evidence="4">PIG-L family deacetylase</fullName>
    </submittedName>
</protein>
<keyword evidence="5" id="KW-1185">Reference proteome</keyword>
<dbReference type="Proteomes" id="UP001595872">
    <property type="component" value="Unassembled WGS sequence"/>
</dbReference>
<feature type="signal peptide" evidence="3">
    <location>
        <begin position="1"/>
        <end position="25"/>
    </location>
</feature>
<organism evidence="4 5">
    <name type="scientific">Actinomadura gamaensis</name>
    <dbReference type="NCBI Taxonomy" id="1763541"/>
    <lineage>
        <taxon>Bacteria</taxon>
        <taxon>Bacillati</taxon>
        <taxon>Actinomycetota</taxon>
        <taxon>Actinomycetes</taxon>
        <taxon>Streptosporangiales</taxon>
        <taxon>Thermomonosporaceae</taxon>
        <taxon>Actinomadura</taxon>
    </lineage>
</organism>
<sequence length="694" mass="73224">MKRGILAVEAILALGALGVMSSLLAAYPDGHGTSTGAHGKVAHRAGDALADGVRPTTTPGTLSAEPAGGTGGRWSAPGGRYMQVVAHEDDDSLFLYPDMIRSAAVDTTTVYLTSGEANGRRYKNRCVYGMHREDGARAAWARNAKMPNQWTRTPLRLPGGQVVELDTLNGTSNIRLVFFKLHEAGDKPAMQHTSSLEELQHGVGAATTLGSEHTDGTGCDPRYVRQRYTKQQLENALTWLMQRFGPTVVMAQDPKSPPVQGRFTHIVAAMGDHTDHRGAGRLVAEAAARYTGPQRNGNVLVRYYRDYNVRTSPPNLGPIGPVKKQLFLTYLGVNGVNDPGPSPNNPTFYNLFYSRQYTRWTNGTNWAVLDGAKRLNAFGVLDGRVAQWQQARPGGPWTGPRFGPGAPGGGLAPYVTAVRDARGMIHLFALRLSDDAIVTAAQTASGGWTAWWSLGNPDPDAGITVGSPAVAVSANGDMTVAVRNLDGGVSVKERRGGAWAEDWTPLAAKGVRDGVAAVADASGRVEVFAPTDTGVARWRRQQPGEPFVRVPGGVGGPPAGPITAAVDATGAARIFYPAAGAASTVTQSDDGQRPDPLYGPMTFEGTAAAGSGQRTVLAARTTDGALALGVQNAPYGPYAWSTHRADVMGSPALAYDADGRLVVLAFGGDAHLYTMRATAASTATSFTDWTRAGN</sequence>
<accession>A0ABV9U6F3</accession>
<comment type="caution">
    <text evidence="4">The sequence shown here is derived from an EMBL/GenBank/DDBJ whole genome shotgun (WGS) entry which is preliminary data.</text>
</comment>
<dbReference type="Pfam" id="PF02585">
    <property type="entry name" value="PIG-L"/>
    <property type="match status" value="1"/>
</dbReference>
<name>A0ABV9U6F3_9ACTN</name>
<dbReference type="PANTHER" id="PTHR12993">
    <property type="entry name" value="N-ACETYLGLUCOSAMINYL-PHOSPHATIDYLINOSITOL DE-N-ACETYLASE-RELATED"/>
    <property type="match status" value="1"/>
</dbReference>
<evidence type="ECO:0000256" key="1">
    <source>
        <dbReference type="ARBA" id="ARBA00022833"/>
    </source>
</evidence>
<keyword evidence="1" id="KW-0862">Zinc</keyword>
<evidence type="ECO:0000256" key="3">
    <source>
        <dbReference type="SAM" id="SignalP"/>
    </source>
</evidence>
<evidence type="ECO:0000256" key="2">
    <source>
        <dbReference type="SAM" id="MobiDB-lite"/>
    </source>
</evidence>
<dbReference type="InterPro" id="IPR024078">
    <property type="entry name" value="LmbE-like_dom_sf"/>
</dbReference>
<dbReference type="SUPFAM" id="SSF89372">
    <property type="entry name" value="Fucose-specific lectin"/>
    <property type="match status" value="1"/>
</dbReference>
<dbReference type="PANTHER" id="PTHR12993:SF11">
    <property type="entry name" value="N-ACETYLGLUCOSAMINYL-PHOSPHATIDYLINOSITOL DE-N-ACETYLASE"/>
    <property type="match status" value="1"/>
</dbReference>
<evidence type="ECO:0000313" key="5">
    <source>
        <dbReference type="Proteomes" id="UP001595872"/>
    </source>
</evidence>
<keyword evidence="3" id="KW-0732">Signal</keyword>
<dbReference type="Gene3D" id="2.120.10.70">
    <property type="entry name" value="Fucose-specific lectin"/>
    <property type="match status" value="1"/>
</dbReference>
<reference evidence="5" key="1">
    <citation type="journal article" date="2019" name="Int. J. Syst. Evol. Microbiol.">
        <title>The Global Catalogue of Microorganisms (GCM) 10K type strain sequencing project: providing services to taxonomists for standard genome sequencing and annotation.</title>
        <authorList>
            <consortium name="The Broad Institute Genomics Platform"/>
            <consortium name="The Broad Institute Genome Sequencing Center for Infectious Disease"/>
            <person name="Wu L."/>
            <person name="Ma J."/>
        </authorList>
    </citation>
    <scope>NUCLEOTIDE SEQUENCE [LARGE SCALE GENOMIC DNA]</scope>
    <source>
        <strain evidence="5">KLKA75</strain>
    </source>
</reference>
<feature type="chain" id="PRO_5045062861" evidence="3">
    <location>
        <begin position="26"/>
        <end position="694"/>
    </location>
</feature>
<dbReference type="SUPFAM" id="SSF102588">
    <property type="entry name" value="LmbE-like"/>
    <property type="match status" value="1"/>
</dbReference>
<dbReference type="InterPro" id="IPR003737">
    <property type="entry name" value="GlcNAc_PI_deacetylase-related"/>
</dbReference>
<gene>
    <name evidence="4" type="ORF">ACFPCY_27890</name>
</gene>
<feature type="region of interest" description="Disordered" evidence="2">
    <location>
        <begin position="50"/>
        <end position="75"/>
    </location>
</feature>
<dbReference type="RefSeq" id="WP_378259804.1">
    <property type="nucleotide sequence ID" value="NZ_JBHSIT010000008.1"/>
</dbReference>
<dbReference type="Gene3D" id="3.40.50.10320">
    <property type="entry name" value="LmbE-like"/>
    <property type="match status" value="1"/>
</dbReference>
<proteinExistence type="predicted"/>
<evidence type="ECO:0000313" key="4">
    <source>
        <dbReference type="EMBL" id="MFC4911160.1"/>
    </source>
</evidence>
<dbReference type="EMBL" id="JBHSIT010000008">
    <property type="protein sequence ID" value="MFC4911160.1"/>
    <property type="molecule type" value="Genomic_DNA"/>
</dbReference>